<dbReference type="AlphaFoldDB" id="A0ABD6FK63"/>
<dbReference type="SUPFAM" id="SSF55729">
    <property type="entry name" value="Acyl-CoA N-acyltransferases (Nat)"/>
    <property type="match status" value="1"/>
</dbReference>
<dbReference type="CDD" id="cd04301">
    <property type="entry name" value="NAT_SF"/>
    <property type="match status" value="1"/>
</dbReference>
<keyword evidence="1" id="KW-0808">Transferase</keyword>
<protein>
    <submittedName>
        <fullName evidence="4">GNAT family N-acetyltransferase</fullName>
    </submittedName>
</protein>
<dbReference type="GO" id="GO:0016746">
    <property type="term" value="F:acyltransferase activity"/>
    <property type="evidence" value="ECO:0007669"/>
    <property type="project" value="UniProtKB-KW"/>
</dbReference>
<evidence type="ECO:0000256" key="2">
    <source>
        <dbReference type="ARBA" id="ARBA00023315"/>
    </source>
</evidence>
<feature type="non-terminal residue" evidence="4">
    <location>
        <position position="166"/>
    </location>
</feature>
<evidence type="ECO:0000256" key="1">
    <source>
        <dbReference type="ARBA" id="ARBA00022679"/>
    </source>
</evidence>
<reference evidence="4 5" key="1">
    <citation type="journal article" date="2021" name="BMC Genomics">
        <title>Genome-resolved metagenome and metatranscriptome analyses of thermophilic composting reveal key bacterial players and their metabolic interactions.</title>
        <authorList>
            <person name="Braga L.P.P."/>
            <person name="Pereira R.V."/>
            <person name="Martins L.F."/>
            <person name="Moura L.M.S."/>
            <person name="Sanchez F.B."/>
            <person name="Patane J.S.L."/>
            <person name="da Silva A.M."/>
            <person name="Setubal J.C."/>
        </authorList>
    </citation>
    <scope>NUCLEOTIDE SEQUENCE [LARGE SCALE GENOMIC DNA]</scope>
    <source>
        <strain evidence="4">ZC4RG45</strain>
    </source>
</reference>
<name>A0ABD6FK63_9PSEU</name>
<evidence type="ECO:0000259" key="3">
    <source>
        <dbReference type="PROSITE" id="PS51186"/>
    </source>
</evidence>
<dbReference type="Pfam" id="PF13508">
    <property type="entry name" value="Acetyltransf_7"/>
    <property type="match status" value="1"/>
</dbReference>
<sequence length="166" mass="18550">MLRVATRADIPRIAALAERSVLDLFPRFYDAEQTASAAVHIAQVDPQLIDDGTYYVYDAGGEIVACGGWSRRAKLFTGRGSRADDKRLLDPRTESARIRAMFVRSDWTRRGLGRAILEASRKAAADEGFRTLILMATLPGEPLYRAYGFRELERSVITMPDGVRIE</sequence>
<dbReference type="Gene3D" id="3.40.630.30">
    <property type="match status" value="1"/>
</dbReference>
<dbReference type="InterPro" id="IPR000182">
    <property type="entry name" value="GNAT_dom"/>
</dbReference>
<evidence type="ECO:0000313" key="4">
    <source>
        <dbReference type="EMBL" id="MFO7193746.1"/>
    </source>
</evidence>
<organism evidence="4 5">
    <name type="scientific">Thermocrispum agreste</name>
    <dbReference type="NCBI Taxonomy" id="37925"/>
    <lineage>
        <taxon>Bacteria</taxon>
        <taxon>Bacillati</taxon>
        <taxon>Actinomycetota</taxon>
        <taxon>Actinomycetes</taxon>
        <taxon>Pseudonocardiales</taxon>
        <taxon>Pseudonocardiaceae</taxon>
        <taxon>Thermocrispum</taxon>
    </lineage>
</organism>
<dbReference type="InterPro" id="IPR050832">
    <property type="entry name" value="Bact_Acetyltransf"/>
</dbReference>
<dbReference type="PROSITE" id="PS51186">
    <property type="entry name" value="GNAT"/>
    <property type="match status" value="1"/>
</dbReference>
<proteinExistence type="predicted"/>
<dbReference type="PANTHER" id="PTHR43877">
    <property type="entry name" value="AMINOALKYLPHOSPHONATE N-ACETYLTRANSFERASE-RELATED-RELATED"/>
    <property type="match status" value="1"/>
</dbReference>
<feature type="domain" description="N-acetyltransferase" evidence="3">
    <location>
        <begin position="1"/>
        <end position="166"/>
    </location>
</feature>
<dbReference type="PANTHER" id="PTHR43877:SF1">
    <property type="entry name" value="ACETYLTRANSFERASE"/>
    <property type="match status" value="1"/>
</dbReference>
<dbReference type="InterPro" id="IPR016181">
    <property type="entry name" value="Acyl_CoA_acyltransferase"/>
</dbReference>
<accession>A0ABD6FK63</accession>
<keyword evidence="2" id="KW-0012">Acyltransferase</keyword>
<comment type="caution">
    <text evidence="4">The sequence shown here is derived from an EMBL/GenBank/DDBJ whole genome shotgun (WGS) entry which is preliminary data.</text>
</comment>
<dbReference type="Proteomes" id="UP000249324">
    <property type="component" value="Unassembled WGS sequence"/>
</dbReference>
<dbReference type="EMBL" id="QGUI02000266">
    <property type="protein sequence ID" value="MFO7193746.1"/>
    <property type="molecule type" value="Genomic_DNA"/>
</dbReference>
<gene>
    <name evidence="4" type="ORF">DIU77_016000</name>
</gene>
<evidence type="ECO:0000313" key="5">
    <source>
        <dbReference type="Proteomes" id="UP000249324"/>
    </source>
</evidence>